<dbReference type="SUPFAM" id="SSF82282">
    <property type="entry name" value="Homocysteine S-methyltransferase"/>
    <property type="match status" value="1"/>
</dbReference>
<organism evidence="5 6">
    <name type="scientific">Lutimonas vermicola</name>
    <dbReference type="NCBI Taxonomy" id="414288"/>
    <lineage>
        <taxon>Bacteria</taxon>
        <taxon>Pseudomonadati</taxon>
        <taxon>Bacteroidota</taxon>
        <taxon>Flavobacteriia</taxon>
        <taxon>Flavobacteriales</taxon>
        <taxon>Flavobacteriaceae</taxon>
        <taxon>Lutimonas</taxon>
    </lineage>
</organism>
<dbReference type="PROSITE" id="PS50970">
    <property type="entry name" value="HCY"/>
    <property type="match status" value="1"/>
</dbReference>
<evidence type="ECO:0000313" key="6">
    <source>
        <dbReference type="Proteomes" id="UP001474120"/>
    </source>
</evidence>
<comment type="caution">
    <text evidence="5">The sequence shown here is derived from an EMBL/GenBank/DDBJ whole genome shotgun (WGS) entry which is preliminary data.</text>
</comment>
<gene>
    <name evidence="5" type="ORF">AABB81_10135</name>
</gene>
<evidence type="ECO:0000313" key="5">
    <source>
        <dbReference type="EMBL" id="MEL4456255.1"/>
    </source>
</evidence>
<dbReference type="PANTHER" id="PTHR11103:SF18">
    <property type="entry name" value="SLR1189 PROTEIN"/>
    <property type="match status" value="1"/>
</dbReference>
<dbReference type="Proteomes" id="UP001474120">
    <property type="component" value="Unassembled WGS sequence"/>
</dbReference>
<feature type="binding site" evidence="3">
    <location>
        <position position="224"/>
    </location>
    <ligand>
        <name>Zn(2+)</name>
        <dbReference type="ChEBI" id="CHEBI:29105"/>
    </ligand>
</feature>
<name>A0ABU9L3B4_9FLAO</name>
<keyword evidence="2 3" id="KW-0808">Transferase</keyword>
<dbReference type="RefSeq" id="WP_342160336.1">
    <property type="nucleotide sequence ID" value="NZ_JBCDNA010000002.1"/>
</dbReference>
<feature type="binding site" evidence="3">
    <location>
        <position position="294"/>
    </location>
    <ligand>
        <name>Zn(2+)</name>
        <dbReference type="ChEBI" id="CHEBI:29105"/>
    </ligand>
</feature>
<keyword evidence="6" id="KW-1185">Reference proteome</keyword>
<protein>
    <submittedName>
        <fullName evidence="5">Homocysteine S-methyltransferase family protein</fullName>
    </submittedName>
</protein>
<feature type="binding site" evidence="3">
    <location>
        <position position="293"/>
    </location>
    <ligand>
        <name>Zn(2+)</name>
        <dbReference type="ChEBI" id="CHEBI:29105"/>
    </ligand>
</feature>
<keyword evidence="1 3" id="KW-0489">Methyltransferase</keyword>
<evidence type="ECO:0000256" key="3">
    <source>
        <dbReference type="PROSITE-ProRule" id="PRU00333"/>
    </source>
</evidence>
<feature type="domain" description="Hcy-binding" evidence="4">
    <location>
        <begin position="1"/>
        <end position="308"/>
    </location>
</feature>
<dbReference type="Pfam" id="PF02574">
    <property type="entry name" value="S-methyl_trans"/>
    <property type="match status" value="1"/>
</dbReference>
<dbReference type="PANTHER" id="PTHR11103">
    <property type="entry name" value="SLR1189 PROTEIN"/>
    <property type="match status" value="1"/>
</dbReference>
<evidence type="ECO:0000259" key="4">
    <source>
        <dbReference type="PROSITE" id="PS50970"/>
    </source>
</evidence>
<evidence type="ECO:0000256" key="1">
    <source>
        <dbReference type="ARBA" id="ARBA00022603"/>
    </source>
</evidence>
<keyword evidence="3" id="KW-0479">Metal-binding</keyword>
<dbReference type="InterPro" id="IPR003726">
    <property type="entry name" value="HCY_dom"/>
</dbReference>
<comment type="cofactor">
    <cofactor evidence="3">
        <name>Zn(2+)</name>
        <dbReference type="ChEBI" id="CHEBI:29105"/>
    </cofactor>
</comment>
<dbReference type="EMBL" id="JBCDNA010000002">
    <property type="protein sequence ID" value="MEL4456255.1"/>
    <property type="molecule type" value="Genomic_DNA"/>
</dbReference>
<keyword evidence="3" id="KW-0862">Zinc</keyword>
<proteinExistence type="predicted"/>
<reference evidence="5 6" key="1">
    <citation type="submission" date="2024-04" db="EMBL/GenBank/DDBJ databases">
        <title>whole genome sequencing of Lutimonas vermicola strain IMCC1616.</title>
        <authorList>
            <person name="Bae S.S."/>
        </authorList>
    </citation>
    <scope>NUCLEOTIDE SEQUENCE [LARGE SCALE GENOMIC DNA]</scope>
    <source>
        <strain evidence="5 6">IMCC1616</strain>
    </source>
</reference>
<dbReference type="Gene3D" id="3.20.20.330">
    <property type="entry name" value="Homocysteine-binding-like domain"/>
    <property type="match status" value="1"/>
</dbReference>
<dbReference type="InterPro" id="IPR036589">
    <property type="entry name" value="HCY_dom_sf"/>
</dbReference>
<accession>A0ABU9L3B4</accession>
<sequence length="317" mass="35735">MKSIIDRINANTFLTDGGLETDMIFTKNIDLPHFAAFPMLDNPKHIHMLQNYYREYLDMAKKNGTGYILESPTWRANKDWGFKLGYNEQDLFRVNQKAVQCLKELKETYKNDIRDIFISGQIGPRGDGYRIDSTMTALEARAYHLLQIKAFKMAEVDMVSAITLTYTEEAIGVTLAAQEHDLPIVISLTVETDGKMPNGDSLEDAIYKIDHATNAYPFYYMINCAHPSHFIDVIRSGHNWTSRIKGIRANASCKSHAELDEATELDAGDVVELGQWHAVLNKYLPELRVYGGCCGTDASHVESICKHILKPANSHGI</sequence>
<evidence type="ECO:0000256" key="2">
    <source>
        <dbReference type="ARBA" id="ARBA00022679"/>
    </source>
</evidence>